<dbReference type="AlphaFoldDB" id="A0A9P3PZ33"/>
<dbReference type="EMBL" id="BRPK01000016">
    <property type="protein sequence ID" value="GLB44193.1"/>
    <property type="molecule type" value="Genomic_DNA"/>
</dbReference>
<proteinExistence type="predicted"/>
<accession>A0A9P3PZ33</accession>
<keyword evidence="3" id="KW-1185">Reference proteome</keyword>
<protein>
    <submittedName>
        <fullName evidence="2">Uncharacterized protein</fullName>
    </submittedName>
</protein>
<name>A0A9P3PZ33_LYOSH</name>
<dbReference type="Proteomes" id="UP001063166">
    <property type="component" value="Unassembled WGS sequence"/>
</dbReference>
<feature type="compositionally biased region" description="Polar residues" evidence="1">
    <location>
        <begin position="167"/>
        <end position="180"/>
    </location>
</feature>
<feature type="compositionally biased region" description="Basic and acidic residues" evidence="1">
    <location>
        <begin position="91"/>
        <end position="108"/>
    </location>
</feature>
<feature type="region of interest" description="Disordered" evidence="1">
    <location>
        <begin position="41"/>
        <end position="197"/>
    </location>
</feature>
<reference evidence="2" key="1">
    <citation type="submission" date="2022-07" db="EMBL/GenBank/DDBJ databases">
        <title>The genome of Lyophyllum shimeji provides insight into the initial evolution of ectomycorrhizal fungal genome.</title>
        <authorList>
            <person name="Kobayashi Y."/>
            <person name="Shibata T."/>
            <person name="Hirakawa H."/>
            <person name="Shigenobu S."/>
            <person name="Nishiyama T."/>
            <person name="Yamada A."/>
            <person name="Hasebe M."/>
            <person name="Kawaguchi M."/>
        </authorList>
    </citation>
    <scope>NUCLEOTIDE SEQUENCE</scope>
    <source>
        <strain evidence="2">AT787</strain>
    </source>
</reference>
<evidence type="ECO:0000313" key="3">
    <source>
        <dbReference type="Proteomes" id="UP001063166"/>
    </source>
</evidence>
<evidence type="ECO:0000256" key="1">
    <source>
        <dbReference type="SAM" id="MobiDB-lite"/>
    </source>
</evidence>
<feature type="compositionally biased region" description="Pro residues" evidence="1">
    <location>
        <begin position="144"/>
        <end position="166"/>
    </location>
</feature>
<evidence type="ECO:0000313" key="2">
    <source>
        <dbReference type="EMBL" id="GLB44193.1"/>
    </source>
</evidence>
<organism evidence="2 3">
    <name type="scientific">Lyophyllum shimeji</name>
    <name type="common">Hon-shimeji</name>
    <name type="synonym">Tricholoma shimeji</name>
    <dbReference type="NCBI Taxonomy" id="47721"/>
    <lineage>
        <taxon>Eukaryota</taxon>
        <taxon>Fungi</taxon>
        <taxon>Dikarya</taxon>
        <taxon>Basidiomycota</taxon>
        <taxon>Agaricomycotina</taxon>
        <taxon>Agaricomycetes</taxon>
        <taxon>Agaricomycetidae</taxon>
        <taxon>Agaricales</taxon>
        <taxon>Tricholomatineae</taxon>
        <taxon>Lyophyllaceae</taxon>
        <taxon>Lyophyllum</taxon>
    </lineage>
</organism>
<feature type="compositionally biased region" description="Pro residues" evidence="1">
    <location>
        <begin position="127"/>
        <end position="136"/>
    </location>
</feature>
<comment type="caution">
    <text evidence="2">The sequence shown here is derived from an EMBL/GenBank/DDBJ whole genome shotgun (WGS) entry which is preliminary data.</text>
</comment>
<sequence length="213" mass="21989">MLLLCRTASPVLTLEMLIVSPWAGGDIQTAMTRLRLTDLTQGRRKATAPTHQMLWVSKQGPSPPHAASRSKAGDADAAPPSEDGEDAGGAEVKKPGKKAAEKKPKEPADQPPESSETPEEESGDAQPPSPEMPPQSPVQAPAPAEAPPPKSSTPSAPPKVPGPSATPPVTANTPGITTPRPNGVPGNHNTGTQSPADLAWVGKSMFKIFGGLF</sequence>
<gene>
    <name evidence="2" type="ORF">LshimejAT787_1601230</name>
</gene>